<comment type="caution">
    <text evidence="8">The sequence shown here is derived from an EMBL/GenBank/DDBJ whole genome shotgun (WGS) entry which is preliminary data.</text>
</comment>
<proteinExistence type="predicted"/>
<name>A0A840I8L7_9ACTN</name>
<feature type="domain" description="Major facilitator superfamily (MFS) profile" evidence="7">
    <location>
        <begin position="22"/>
        <end position="542"/>
    </location>
</feature>
<dbReference type="EMBL" id="JACHNU010000001">
    <property type="protein sequence ID" value="MBB4660665.1"/>
    <property type="molecule type" value="Genomic_DNA"/>
</dbReference>
<dbReference type="SUPFAM" id="SSF103473">
    <property type="entry name" value="MFS general substrate transporter"/>
    <property type="match status" value="1"/>
</dbReference>
<dbReference type="InterPro" id="IPR011701">
    <property type="entry name" value="MFS"/>
</dbReference>
<feature type="transmembrane region" description="Helical" evidence="6">
    <location>
        <begin position="253"/>
        <end position="275"/>
    </location>
</feature>
<reference evidence="8 9" key="1">
    <citation type="submission" date="2020-08" db="EMBL/GenBank/DDBJ databases">
        <title>Genomic Encyclopedia of Archaeal and Bacterial Type Strains, Phase II (KMG-II): from individual species to whole genera.</title>
        <authorList>
            <person name="Goeker M."/>
        </authorList>
    </citation>
    <scope>NUCLEOTIDE SEQUENCE [LARGE SCALE GENOMIC DNA]</scope>
    <source>
        <strain evidence="8 9">DSM 23288</strain>
    </source>
</reference>
<feature type="transmembrane region" description="Helical" evidence="6">
    <location>
        <begin position="436"/>
        <end position="458"/>
    </location>
</feature>
<evidence type="ECO:0000256" key="2">
    <source>
        <dbReference type="ARBA" id="ARBA00022448"/>
    </source>
</evidence>
<gene>
    <name evidence="8" type="ORF">BDZ31_000238</name>
</gene>
<keyword evidence="2" id="KW-0813">Transport</keyword>
<dbReference type="GO" id="GO:0022857">
    <property type="term" value="F:transmembrane transporter activity"/>
    <property type="evidence" value="ECO:0007669"/>
    <property type="project" value="InterPro"/>
</dbReference>
<evidence type="ECO:0000313" key="9">
    <source>
        <dbReference type="Proteomes" id="UP000585272"/>
    </source>
</evidence>
<keyword evidence="5 6" id="KW-0472">Membrane</keyword>
<evidence type="ECO:0000256" key="5">
    <source>
        <dbReference type="ARBA" id="ARBA00023136"/>
    </source>
</evidence>
<feature type="transmembrane region" description="Helical" evidence="6">
    <location>
        <begin position="113"/>
        <end position="139"/>
    </location>
</feature>
<feature type="transmembrane region" description="Helical" evidence="6">
    <location>
        <begin position="88"/>
        <end position="107"/>
    </location>
</feature>
<keyword evidence="3 6" id="KW-0812">Transmembrane</keyword>
<feature type="transmembrane region" description="Helical" evidence="6">
    <location>
        <begin position="208"/>
        <end position="229"/>
    </location>
</feature>
<dbReference type="RefSeq" id="WP_343075497.1">
    <property type="nucleotide sequence ID" value="NZ_JACHNU010000001.1"/>
</dbReference>
<organism evidence="8 9">
    <name type="scientific">Conexibacter arvalis</name>
    <dbReference type="NCBI Taxonomy" id="912552"/>
    <lineage>
        <taxon>Bacteria</taxon>
        <taxon>Bacillati</taxon>
        <taxon>Actinomycetota</taxon>
        <taxon>Thermoleophilia</taxon>
        <taxon>Solirubrobacterales</taxon>
        <taxon>Conexibacteraceae</taxon>
        <taxon>Conexibacter</taxon>
    </lineage>
</organism>
<dbReference type="Gene3D" id="1.20.1250.20">
    <property type="entry name" value="MFS general substrate transporter like domains"/>
    <property type="match status" value="2"/>
</dbReference>
<evidence type="ECO:0000313" key="8">
    <source>
        <dbReference type="EMBL" id="MBB4660665.1"/>
    </source>
</evidence>
<evidence type="ECO:0000256" key="3">
    <source>
        <dbReference type="ARBA" id="ARBA00022692"/>
    </source>
</evidence>
<dbReference type="PANTHER" id="PTHR42718:SF9">
    <property type="entry name" value="MAJOR FACILITATOR SUPERFAMILY MULTIDRUG TRANSPORTER MFSC"/>
    <property type="match status" value="1"/>
</dbReference>
<dbReference type="Proteomes" id="UP000585272">
    <property type="component" value="Unassembled WGS sequence"/>
</dbReference>
<dbReference type="CDD" id="cd17321">
    <property type="entry name" value="MFS_MMR_MDR_like"/>
    <property type="match status" value="1"/>
</dbReference>
<dbReference type="PROSITE" id="PS50850">
    <property type="entry name" value="MFS"/>
    <property type="match status" value="1"/>
</dbReference>
<feature type="transmembrane region" description="Helical" evidence="6">
    <location>
        <begin position="146"/>
        <end position="169"/>
    </location>
</feature>
<feature type="transmembrane region" description="Helical" evidence="6">
    <location>
        <begin position="56"/>
        <end position="76"/>
    </location>
</feature>
<feature type="transmembrane region" description="Helical" evidence="6">
    <location>
        <begin position="175"/>
        <end position="196"/>
    </location>
</feature>
<sequence>MRAGSDDLAAPPAADRRRAWLPVAVLAAAQFVMVLDSSVMNVSISQIVADLDTTIQGVQLAITAYTLVMAAFMLAGAKLGDLLGRDRAFAIGLAVYGLGSLTTALSPNLTVLLIGWSLVEGLGAALVIPAIVALVAALYDGRARAVAFGVIGGTAGAAIAAGPLIGGWVTTELSWRYVFAGETVVVVGILLARRILRAGASAARAGGGVDVVGVALSALGLGLAVFGVLKSSEWGWVLPRGALTIGGREITPLGFSAVPFLVLAGLGTLALFATWEERREQQGRSTLLDRALLRIPALRAGLSTLVAQQLILLGTFFVLPVYLQVVLGLDAFETGKRLFPMSVTMFAAALLGPRLAAGLAPKRVAQAGLVALAAASILLLATIEVELDTTPFALALALFGVGAGLLVSQLGNVVMSSVPPERINEAGGLQGTAQNLGASLGTALIGSVLIAALTAGFANAVERNQEIPAAVRAQVEQVAREGIPVVPVDEVERAARDLGVSEADAQAVADHYGAAQLDALRLAIGAVAAAALLSLWFTRRLPGRGAGASGAARPPDG</sequence>
<evidence type="ECO:0000256" key="4">
    <source>
        <dbReference type="ARBA" id="ARBA00022989"/>
    </source>
</evidence>
<dbReference type="AlphaFoldDB" id="A0A840I8L7"/>
<comment type="subcellular location">
    <subcellularLocation>
        <location evidence="1">Cell membrane</location>
        <topology evidence="1">Multi-pass membrane protein</topology>
    </subcellularLocation>
</comment>
<dbReference type="Pfam" id="PF07690">
    <property type="entry name" value="MFS_1"/>
    <property type="match status" value="1"/>
</dbReference>
<evidence type="ECO:0000256" key="6">
    <source>
        <dbReference type="SAM" id="Phobius"/>
    </source>
</evidence>
<protein>
    <submittedName>
        <fullName evidence="8">MFS family permease</fullName>
    </submittedName>
</protein>
<keyword evidence="4 6" id="KW-1133">Transmembrane helix</keyword>
<feature type="transmembrane region" description="Helical" evidence="6">
    <location>
        <begin position="364"/>
        <end position="383"/>
    </location>
</feature>
<feature type="transmembrane region" description="Helical" evidence="6">
    <location>
        <begin position="519"/>
        <end position="537"/>
    </location>
</feature>
<accession>A0A840I8L7</accession>
<feature type="transmembrane region" description="Helical" evidence="6">
    <location>
        <begin position="296"/>
        <end position="318"/>
    </location>
</feature>
<dbReference type="PRINTS" id="PR01036">
    <property type="entry name" value="TCRTETB"/>
</dbReference>
<dbReference type="InterPro" id="IPR036259">
    <property type="entry name" value="MFS_trans_sf"/>
</dbReference>
<feature type="transmembrane region" description="Helical" evidence="6">
    <location>
        <begin position="395"/>
        <end position="415"/>
    </location>
</feature>
<dbReference type="InterPro" id="IPR020846">
    <property type="entry name" value="MFS_dom"/>
</dbReference>
<dbReference type="GO" id="GO:0005886">
    <property type="term" value="C:plasma membrane"/>
    <property type="evidence" value="ECO:0007669"/>
    <property type="project" value="UniProtKB-SubCell"/>
</dbReference>
<dbReference type="PANTHER" id="PTHR42718">
    <property type="entry name" value="MAJOR FACILITATOR SUPERFAMILY MULTIDRUG TRANSPORTER MFSC"/>
    <property type="match status" value="1"/>
</dbReference>
<feature type="transmembrane region" description="Helical" evidence="6">
    <location>
        <begin position="338"/>
        <end position="357"/>
    </location>
</feature>
<feature type="transmembrane region" description="Helical" evidence="6">
    <location>
        <begin position="20"/>
        <end position="44"/>
    </location>
</feature>
<evidence type="ECO:0000256" key="1">
    <source>
        <dbReference type="ARBA" id="ARBA00004651"/>
    </source>
</evidence>
<keyword evidence="9" id="KW-1185">Reference proteome</keyword>
<evidence type="ECO:0000259" key="7">
    <source>
        <dbReference type="PROSITE" id="PS50850"/>
    </source>
</evidence>